<dbReference type="AlphaFoldDB" id="A0ABD3NF83"/>
<evidence type="ECO:0000313" key="2">
    <source>
        <dbReference type="EMBL" id="KAL3773106.1"/>
    </source>
</evidence>
<reference evidence="2 3" key="1">
    <citation type="submission" date="2024-10" db="EMBL/GenBank/DDBJ databases">
        <title>Updated reference genomes for cyclostephanoid diatoms.</title>
        <authorList>
            <person name="Roberts W.R."/>
            <person name="Alverson A.J."/>
        </authorList>
    </citation>
    <scope>NUCLEOTIDE SEQUENCE [LARGE SCALE GENOMIC DNA]</scope>
    <source>
        <strain evidence="2 3">AJA276-08</strain>
    </source>
</reference>
<organism evidence="2 3">
    <name type="scientific">Stephanodiscus triporus</name>
    <dbReference type="NCBI Taxonomy" id="2934178"/>
    <lineage>
        <taxon>Eukaryota</taxon>
        <taxon>Sar</taxon>
        <taxon>Stramenopiles</taxon>
        <taxon>Ochrophyta</taxon>
        <taxon>Bacillariophyta</taxon>
        <taxon>Coscinodiscophyceae</taxon>
        <taxon>Thalassiosirophycidae</taxon>
        <taxon>Stephanodiscales</taxon>
        <taxon>Stephanodiscaceae</taxon>
        <taxon>Stephanodiscus</taxon>
    </lineage>
</organism>
<feature type="compositionally biased region" description="Basic and acidic residues" evidence="1">
    <location>
        <begin position="14"/>
        <end position="25"/>
    </location>
</feature>
<feature type="region of interest" description="Disordered" evidence="1">
    <location>
        <begin position="1"/>
        <end position="25"/>
    </location>
</feature>
<accession>A0ABD3NF83</accession>
<dbReference type="EMBL" id="JALLAZ020001552">
    <property type="protein sequence ID" value="KAL3773106.1"/>
    <property type="molecule type" value="Genomic_DNA"/>
</dbReference>
<evidence type="ECO:0000313" key="3">
    <source>
        <dbReference type="Proteomes" id="UP001530315"/>
    </source>
</evidence>
<name>A0ABD3NF83_9STRA</name>
<comment type="caution">
    <text evidence="2">The sequence shown here is derived from an EMBL/GenBank/DDBJ whole genome shotgun (WGS) entry which is preliminary data.</text>
</comment>
<dbReference type="Proteomes" id="UP001530315">
    <property type="component" value="Unassembled WGS sequence"/>
</dbReference>
<keyword evidence="3" id="KW-1185">Reference proteome</keyword>
<sequence length="25" mass="3046">MRERKQRGGARRRKDNDQTTRTAEE</sequence>
<gene>
    <name evidence="2" type="ORF">ACHAW5_009537</name>
</gene>
<proteinExistence type="predicted"/>
<evidence type="ECO:0000256" key="1">
    <source>
        <dbReference type="SAM" id="MobiDB-lite"/>
    </source>
</evidence>
<feature type="compositionally biased region" description="Basic residues" evidence="1">
    <location>
        <begin position="1"/>
        <end position="13"/>
    </location>
</feature>
<protein>
    <submittedName>
        <fullName evidence="2">Uncharacterized protein</fullName>
    </submittedName>
</protein>